<comment type="caution">
    <text evidence="1">The sequence shown here is derived from an EMBL/GenBank/DDBJ whole genome shotgun (WGS) entry which is preliminary data.</text>
</comment>
<organism evidence="1 2">
    <name type="scientific">Diplogelasinospora grovesii</name>
    <dbReference type="NCBI Taxonomy" id="303347"/>
    <lineage>
        <taxon>Eukaryota</taxon>
        <taxon>Fungi</taxon>
        <taxon>Dikarya</taxon>
        <taxon>Ascomycota</taxon>
        <taxon>Pezizomycotina</taxon>
        <taxon>Sordariomycetes</taxon>
        <taxon>Sordariomycetidae</taxon>
        <taxon>Sordariales</taxon>
        <taxon>Diplogelasinosporaceae</taxon>
        <taxon>Diplogelasinospora</taxon>
    </lineage>
</organism>
<name>A0AAN6S0D6_9PEZI</name>
<accession>A0AAN6S0D6</accession>
<keyword evidence="2" id="KW-1185">Reference proteome</keyword>
<gene>
    <name evidence="1" type="ORF">QBC46DRAFT_394830</name>
</gene>
<sequence>MVDPLSLTGSILGLLGTAVKLSIALNSIISTVKDAPKLAHTALAEVNGVWGAL</sequence>
<dbReference type="EMBL" id="MU853880">
    <property type="protein sequence ID" value="KAK3936542.1"/>
    <property type="molecule type" value="Genomic_DNA"/>
</dbReference>
<reference evidence="2" key="1">
    <citation type="journal article" date="2023" name="Mol. Phylogenet. Evol.">
        <title>Genome-scale phylogeny and comparative genomics of the fungal order Sordariales.</title>
        <authorList>
            <person name="Hensen N."/>
            <person name="Bonometti L."/>
            <person name="Westerberg I."/>
            <person name="Brannstrom I.O."/>
            <person name="Guillou S."/>
            <person name="Cros-Aarteil S."/>
            <person name="Calhoun S."/>
            <person name="Haridas S."/>
            <person name="Kuo A."/>
            <person name="Mondo S."/>
            <person name="Pangilinan J."/>
            <person name="Riley R."/>
            <person name="LaButti K."/>
            <person name="Andreopoulos B."/>
            <person name="Lipzen A."/>
            <person name="Chen C."/>
            <person name="Yan M."/>
            <person name="Daum C."/>
            <person name="Ng V."/>
            <person name="Clum A."/>
            <person name="Steindorff A."/>
            <person name="Ohm R.A."/>
            <person name="Martin F."/>
            <person name="Silar P."/>
            <person name="Natvig D.O."/>
            <person name="Lalanne C."/>
            <person name="Gautier V."/>
            <person name="Ament-Velasquez S.L."/>
            <person name="Kruys A."/>
            <person name="Hutchinson M.I."/>
            <person name="Powell A.J."/>
            <person name="Barry K."/>
            <person name="Miller A.N."/>
            <person name="Grigoriev I.V."/>
            <person name="Debuchy R."/>
            <person name="Gladieux P."/>
            <person name="Hiltunen Thoren M."/>
            <person name="Johannesson H."/>
        </authorList>
    </citation>
    <scope>NUCLEOTIDE SEQUENCE [LARGE SCALE GENOMIC DNA]</scope>
    <source>
        <strain evidence="2">CBS 340.73</strain>
    </source>
</reference>
<dbReference type="Proteomes" id="UP001303473">
    <property type="component" value="Unassembled WGS sequence"/>
</dbReference>
<protein>
    <submittedName>
        <fullName evidence="1">Uncharacterized protein</fullName>
    </submittedName>
</protein>
<proteinExistence type="predicted"/>
<feature type="non-terminal residue" evidence="1">
    <location>
        <position position="53"/>
    </location>
</feature>
<evidence type="ECO:0000313" key="1">
    <source>
        <dbReference type="EMBL" id="KAK3936542.1"/>
    </source>
</evidence>
<evidence type="ECO:0000313" key="2">
    <source>
        <dbReference type="Proteomes" id="UP001303473"/>
    </source>
</evidence>
<dbReference type="AlphaFoldDB" id="A0AAN6S0D6"/>